<evidence type="ECO:0000256" key="9">
    <source>
        <dbReference type="NCBIfam" id="TIGR00233"/>
    </source>
</evidence>
<dbReference type="EMBL" id="JBHSXN010000001">
    <property type="protein sequence ID" value="MFC6952493.1"/>
    <property type="molecule type" value="Genomic_DNA"/>
</dbReference>
<evidence type="ECO:0000256" key="1">
    <source>
        <dbReference type="ARBA" id="ARBA00005594"/>
    </source>
</evidence>
<dbReference type="Gene3D" id="1.10.240.10">
    <property type="entry name" value="Tyrosyl-Transfer RNA Synthetase"/>
    <property type="match status" value="1"/>
</dbReference>
<evidence type="ECO:0000256" key="10">
    <source>
        <dbReference type="RuleBase" id="RU363036"/>
    </source>
</evidence>
<sequence length="427" mass="46360">MPAHDDGATAESTTEQPNETDAGDGDGFVVTPYEVSGELDYDKLLEEFGADRLTAEDVRRFPDHPMLRRGIYYAGRDVDAYLDAAAGDAVTADAATADVDAATGEDGAGGTHSIVTGVGPSGPMHLGHALVFYLAKELQDATGATVYVPLSDDEKYLSKDLTFEAVGEATRENLRDLLAIGFDPERTRFVLDSADADVVYPLAATFAKDVTMNQLEATYGRPDNVGMGFYPAVQTAHLLLPQLVEGAHPTLVPVAVDQDPHVRVSRDVAAKARYPVRKPGALLGKFLPDLAGPGKMSSSEGAAIYLTDDAETVREKVLEHAYSGGRDSVSEHREHGGDPSVDVAFQYLRYFFERDDDRLAELATQYREGELLSGELKLEAVDAITEFLESHQRRRDALGDVRDELEPYRLTEAERERALDAAGVPRL</sequence>
<evidence type="ECO:0000256" key="2">
    <source>
        <dbReference type="ARBA" id="ARBA00013161"/>
    </source>
</evidence>
<dbReference type="EC" id="6.1.1.2" evidence="2 9"/>
<dbReference type="GO" id="GO:0005524">
    <property type="term" value="F:ATP binding"/>
    <property type="evidence" value="ECO:0007669"/>
    <property type="project" value="UniProtKB-KW"/>
</dbReference>
<evidence type="ECO:0000256" key="11">
    <source>
        <dbReference type="SAM" id="MobiDB-lite"/>
    </source>
</evidence>
<dbReference type="InterPro" id="IPR001412">
    <property type="entry name" value="aa-tRNA-synth_I_CS"/>
</dbReference>
<dbReference type="GO" id="GO:0005737">
    <property type="term" value="C:cytoplasm"/>
    <property type="evidence" value="ECO:0007669"/>
    <property type="project" value="UniProtKB-UniRule"/>
</dbReference>
<evidence type="ECO:0000256" key="7">
    <source>
        <dbReference type="ARBA" id="ARBA00023146"/>
    </source>
</evidence>
<dbReference type="PRINTS" id="PR01039">
    <property type="entry name" value="TRNASYNTHTRP"/>
</dbReference>
<dbReference type="PANTHER" id="PTHR10055:SF1">
    <property type="entry name" value="TRYPTOPHAN--TRNA LIGASE, CYTOPLASMIC"/>
    <property type="match status" value="1"/>
</dbReference>
<gene>
    <name evidence="12" type="primary">trpS</name>
    <name evidence="12" type="ORF">ACFQGB_06420</name>
</gene>
<dbReference type="GO" id="GO:0004830">
    <property type="term" value="F:tryptophan-tRNA ligase activity"/>
    <property type="evidence" value="ECO:0007669"/>
    <property type="project" value="UniProtKB-UniRule"/>
</dbReference>
<keyword evidence="3 10" id="KW-0436">Ligase</keyword>
<accession>A0ABD5VC85</accession>
<evidence type="ECO:0000256" key="3">
    <source>
        <dbReference type="ARBA" id="ARBA00022598"/>
    </source>
</evidence>
<feature type="compositionally biased region" description="Polar residues" evidence="11">
    <location>
        <begin position="10"/>
        <end position="19"/>
    </location>
</feature>
<keyword evidence="4 10" id="KW-0547">Nucleotide-binding</keyword>
<dbReference type="FunFam" id="1.10.240.10:FF:000007">
    <property type="entry name" value="Tryptophan--tRNA ligase"/>
    <property type="match status" value="1"/>
</dbReference>
<dbReference type="SUPFAM" id="SSF52374">
    <property type="entry name" value="Nucleotidylyl transferase"/>
    <property type="match status" value="1"/>
</dbReference>
<dbReference type="GO" id="GO:0006436">
    <property type="term" value="P:tryptophanyl-tRNA aminoacylation"/>
    <property type="evidence" value="ECO:0007669"/>
    <property type="project" value="UniProtKB-UniRule"/>
</dbReference>
<dbReference type="NCBIfam" id="TIGR00233">
    <property type="entry name" value="trpS"/>
    <property type="match status" value="1"/>
</dbReference>
<name>A0ABD5VC85_9EURY</name>
<comment type="similarity">
    <text evidence="1 10">Belongs to the class-I aminoacyl-tRNA synthetase family.</text>
</comment>
<protein>
    <recommendedName>
        <fullName evidence="2 9">Tryptophan--tRNA ligase</fullName>
        <ecNumber evidence="2 9">6.1.1.2</ecNumber>
    </recommendedName>
</protein>
<dbReference type="CDD" id="cd00806">
    <property type="entry name" value="TrpRS_core"/>
    <property type="match status" value="1"/>
</dbReference>
<proteinExistence type="inferred from homology"/>
<dbReference type="InterPro" id="IPR002305">
    <property type="entry name" value="aa-tRNA-synth_Ic"/>
</dbReference>
<keyword evidence="7 10" id="KW-0030">Aminoacyl-tRNA synthetase</keyword>
<dbReference type="Proteomes" id="UP001596395">
    <property type="component" value="Unassembled WGS sequence"/>
</dbReference>
<comment type="catalytic activity">
    <reaction evidence="8">
        <text>tRNA(Trp) + L-tryptophan + ATP = L-tryptophyl-tRNA(Trp) + AMP + diphosphate + H(+)</text>
        <dbReference type="Rhea" id="RHEA:24080"/>
        <dbReference type="Rhea" id="RHEA-COMP:9671"/>
        <dbReference type="Rhea" id="RHEA-COMP:9705"/>
        <dbReference type="ChEBI" id="CHEBI:15378"/>
        <dbReference type="ChEBI" id="CHEBI:30616"/>
        <dbReference type="ChEBI" id="CHEBI:33019"/>
        <dbReference type="ChEBI" id="CHEBI:57912"/>
        <dbReference type="ChEBI" id="CHEBI:78442"/>
        <dbReference type="ChEBI" id="CHEBI:78535"/>
        <dbReference type="ChEBI" id="CHEBI:456215"/>
        <dbReference type="EC" id="6.1.1.2"/>
    </reaction>
</comment>
<evidence type="ECO:0000256" key="5">
    <source>
        <dbReference type="ARBA" id="ARBA00022840"/>
    </source>
</evidence>
<evidence type="ECO:0000256" key="6">
    <source>
        <dbReference type="ARBA" id="ARBA00022917"/>
    </source>
</evidence>
<dbReference type="InterPro" id="IPR002306">
    <property type="entry name" value="Trp-tRNA-ligase"/>
</dbReference>
<dbReference type="PROSITE" id="PS00178">
    <property type="entry name" value="AA_TRNA_LIGASE_I"/>
    <property type="match status" value="1"/>
</dbReference>
<keyword evidence="5 10" id="KW-0067">ATP-binding</keyword>
<organism evidence="12 13">
    <name type="scientific">Halorubellus litoreus</name>
    <dbReference type="NCBI Taxonomy" id="755308"/>
    <lineage>
        <taxon>Archaea</taxon>
        <taxon>Methanobacteriati</taxon>
        <taxon>Methanobacteriota</taxon>
        <taxon>Stenosarchaea group</taxon>
        <taxon>Halobacteria</taxon>
        <taxon>Halobacteriales</taxon>
        <taxon>Halorubellaceae</taxon>
        <taxon>Halorubellus</taxon>
    </lineage>
</organism>
<dbReference type="Gene3D" id="3.40.50.620">
    <property type="entry name" value="HUPs"/>
    <property type="match status" value="1"/>
</dbReference>
<keyword evidence="13" id="KW-1185">Reference proteome</keyword>
<dbReference type="AlphaFoldDB" id="A0ABD5VC85"/>
<dbReference type="InterPro" id="IPR014729">
    <property type="entry name" value="Rossmann-like_a/b/a_fold"/>
</dbReference>
<dbReference type="PANTHER" id="PTHR10055">
    <property type="entry name" value="TRYPTOPHANYL-TRNA SYNTHETASE"/>
    <property type="match status" value="1"/>
</dbReference>
<keyword evidence="6 10" id="KW-0648">Protein biosynthesis</keyword>
<dbReference type="RefSeq" id="WP_336349468.1">
    <property type="nucleotide sequence ID" value="NZ_JAZAQL010000001.1"/>
</dbReference>
<evidence type="ECO:0000313" key="12">
    <source>
        <dbReference type="EMBL" id="MFC6952493.1"/>
    </source>
</evidence>
<evidence type="ECO:0000256" key="4">
    <source>
        <dbReference type="ARBA" id="ARBA00022741"/>
    </source>
</evidence>
<reference evidence="12 13" key="1">
    <citation type="journal article" date="2019" name="Int. J. Syst. Evol. Microbiol.">
        <title>The Global Catalogue of Microorganisms (GCM) 10K type strain sequencing project: providing services to taxonomists for standard genome sequencing and annotation.</title>
        <authorList>
            <consortium name="The Broad Institute Genomics Platform"/>
            <consortium name="The Broad Institute Genome Sequencing Center for Infectious Disease"/>
            <person name="Wu L."/>
            <person name="Ma J."/>
        </authorList>
    </citation>
    <scope>NUCLEOTIDE SEQUENCE [LARGE SCALE GENOMIC DNA]</scope>
    <source>
        <strain evidence="12 13">GX26</strain>
    </source>
</reference>
<evidence type="ECO:0000256" key="8">
    <source>
        <dbReference type="ARBA" id="ARBA00049929"/>
    </source>
</evidence>
<dbReference type="Pfam" id="PF00579">
    <property type="entry name" value="tRNA-synt_1b"/>
    <property type="match status" value="1"/>
</dbReference>
<comment type="caution">
    <text evidence="12">The sequence shown here is derived from an EMBL/GenBank/DDBJ whole genome shotgun (WGS) entry which is preliminary data.</text>
</comment>
<evidence type="ECO:0000313" key="13">
    <source>
        <dbReference type="Proteomes" id="UP001596395"/>
    </source>
</evidence>
<feature type="region of interest" description="Disordered" evidence="11">
    <location>
        <begin position="1"/>
        <end position="28"/>
    </location>
</feature>